<keyword evidence="3" id="KW-1185">Reference proteome</keyword>
<accession>A0A550JJ74</accession>
<dbReference type="Proteomes" id="UP000317155">
    <property type="component" value="Unassembled WGS sequence"/>
</dbReference>
<name>A0A550JJ74_9BACT</name>
<proteinExistence type="predicted"/>
<comment type="caution">
    <text evidence="2">The sequence shown here is derived from an EMBL/GenBank/DDBJ whole genome shotgun (WGS) entry which is preliminary data.</text>
</comment>
<evidence type="ECO:0000256" key="1">
    <source>
        <dbReference type="SAM" id="SignalP"/>
    </source>
</evidence>
<protein>
    <submittedName>
        <fullName evidence="2">Uncharacterized protein</fullName>
    </submittedName>
</protein>
<feature type="chain" id="PRO_5022227954" evidence="1">
    <location>
        <begin position="21"/>
        <end position="192"/>
    </location>
</feature>
<evidence type="ECO:0000313" key="3">
    <source>
        <dbReference type="Proteomes" id="UP000317155"/>
    </source>
</evidence>
<gene>
    <name evidence="2" type="ORF">FL622_04040</name>
</gene>
<sequence>MKVLPSLLLYLLLSTGLAQAGIDNDPFATFAFGEAPQGDMLCTAGPCAAGKTALTHRAPTQAVAYYKKSSDLTHIDGVEISAPVYTYYQEELFQVFFKLLGPAEEGEQLVDAFIDRLRERSAATLLHDTFAAAPSGKAYHDQVYLLDNGYLISARRTQEDGRWLPPHISLYEPRRMDQVRLAFNPDYRPHDD</sequence>
<evidence type="ECO:0000313" key="2">
    <source>
        <dbReference type="EMBL" id="TRO83261.1"/>
    </source>
</evidence>
<feature type="signal peptide" evidence="1">
    <location>
        <begin position="1"/>
        <end position="20"/>
    </location>
</feature>
<dbReference type="AlphaFoldDB" id="A0A550JJ74"/>
<dbReference type="RefSeq" id="WP_092056020.1">
    <property type="nucleotide sequence ID" value="NZ_FOJJ01000012.1"/>
</dbReference>
<dbReference type="EMBL" id="VJVV01000002">
    <property type="protein sequence ID" value="TRO83261.1"/>
    <property type="molecule type" value="Genomic_DNA"/>
</dbReference>
<organism evidence="2 3">
    <name type="scientific">Trichloromonas acetexigens</name>
    <dbReference type="NCBI Taxonomy" id="38815"/>
    <lineage>
        <taxon>Bacteria</taxon>
        <taxon>Pseudomonadati</taxon>
        <taxon>Thermodesulfobacteriota</taxon>
        <taxon>Desulfuromonadia</taxon>
        <taxon>Desulfuromonadales</taxon>
        <taxon>Trichloromonadaceae</taxon>
        <taxon>Trichloromonas</taxon>
    </lineage>
</organism>
<reference evidence="2 3" key="1">
    <citation type="submission" date="2019-07" db="EMBL/GenBank/DDBJ databases">
        <title>Insights of Desulfuromonas acetexigens electromicrobiology.</title>
        <authorList>
            <person name="Katuri K."/>
            <person name="Sapireddy V."/>
            <person name="Shaw D.R."/>
            <person name="Saikaly P."/>
        </authorList>
    </citation>
    <scope>NUCLEOTIDE SEQUENCE [LARGE SCALE GENOMIC DNA]</scope>
    <source>
        <strain evidence="2 3">2873</strain>
    </source>
</reference>
<keyword evidence="1" id="KW-0732">Signal</keyword>